<gene>
    <name evidence="1" type="ORF">EYF80_051203</name>
</gene>
<comment type="caution">
    <text evidence="1">The sequence shown here is derived from an EMBL/GenBank/DDBJ whole genome shotgun (WGS) entry which is preliminary data.</text>
</comment>
<evidence type="ECO:0000313" key="1">
    <source>
        <dbReference type="EMBL" id="TNN38640.1"/>
    </source>
</evidence>
<name>A0A4Z2FCL8_9TELE</name>
<dbReference type="Proteomes" id="UP000314294">
    <property type="component" value="Unassembled WGS sequence"/>
</dbReference>
<sequence>MMSRTSFLVKHGRSRSFWSSADFFLDSRLAASASMSAFLSTLLFSWACTTFCLWRSSASSLCLSTTCFSFSITSRSCRCARCSVSNVFSSSSSRSSCSRFLDVKFSSSSSTLTILGTRPATLSLPQPSISRSTSAPISLAMSYTSSTVSAEKLRWKQASGWESDTSMSEGVMDQLTVCDRKRLSM</sequence>
<proteinExistence type="predicted"/>
<dbReference type="EMBL" id="SRLO01001354">
    <property type="protein sequence ID" value="TNN38640.1"/>
    <property type="molecule type" value="Genomic_DNA"/>
</dbReference>
<evidence type="ECO:0000313" key="2">
    <source>
        <dbReference type="Proteomes" id="UP000314294"/>
    </source>
</evidence>
<organism evidence="1 2">
    <name type="scientific">Liparis tanakae</name>
    <name type="common">Tanaka's snailfish</name>
    <dbReference type="NCBI Taxonomy" id="230148"/>
    <lineage>
        <taxon>Eukaryota</taxon>
        <taxon>Metazoa</taxon>
        <taxon>Chordata</taxon>
        <taxon>Craniata</taxon>
        <taxon>Vertebrata</taxon>
        <taxon>Euteleostomi</taxon>
        <taxon>Actinopterygii</taxon>
        <taxon>Neopterygii</taxon>
        <taxon>Teleostei</taxon>
        <taxon>Neoteleostei</taxon>
        <taxon>Acanthomorphata</taxon>
        <taxon>Eupercaria</taxon>
        <taxon>Perciformes</taxon>
        <taxon>Cottioidei</taxon>
        <taxon>Cottales</taxon>
        <taxon>Liparidae</taxon>
        <taxon>Liparis</taxon>
    </lineage>
</organism>
<accession>A0A4Z2FCL8</accession>
<reference evidence="1 2" key="1">
    <citation type="submission" date="2019-03" db="EMBL/GenBank/DDBJ databases">
        <title>First draft genome of Liparis tanakae, snailfish: a comprehensive survey of snailfish specific genes.</title>
        <authorList>
            <person name="Kim W."/>
            <person name="Song I."/>
            <person name="Jeong J.-H."/>
            <person name="Kim D."/>
            <person name="Kim S."/>
            <person name="Ryu S."/>
            <person name="Song J.Y."/>
            <person name="Lee S.K."/>
        </authorList>
    </citation>
    <scope>NUCLEOTIDE SEQUENCE [LARGE SCALE GENOMIC DNA]</scope>
    <source>
        <tissue evidence="1">Muscle</tissue>
    </source>
</reference>
<protein>
    <submittedName>
        <fullName evidence="1">Uncharacterized protein</fullName>
    </submittedName>
</protein>
<dbReference type="AlphaFoldDB" id="A0A4Z2FCL8"/>
<keyword evidence="2" id="KW-1185">Reference proteome</keyword>